<accession>A0ABX8WKQ2</accession>
<dbReference type="Proteomes" id="UP000824755">
    <property type="component" value="Chromosome"/>
</dbReference>
<evidence type="ECO:0000259" key="7">
    <source>
        <dbReference type="Pfam" id="PF10502"/>
    </source>
</evidence>
<dbReference type="InterPro" id="IPR000223">
    <property type="entry name" value="Pept_S26A_signal_pept_1"/>
</dbReference>
<evidence type="ECO:0000256" key="5">
    <source>
        <dbReference type="ARBA" id="ARBA00022801"/>
    </source>
</evidence>
<evidence type="ECO:0000256" key="2">
    <source>
        <dbReference type="ARBA" id="ARBA00009370"/>
    </source>
</evidence>
<dbReference type="PROSITE" id="PS00760">
    <property type="entry name" value="SPASE_I_2"/>
    <property type="match status" value="1"/>
</dbReference>
<evidence type="ECO:0000256" key="3">
    <source>
        <dbReference type="ARBA" id="ARBA00013208"/>
    </source>
</evidence>
<keyword evidence="9" id="KW-1185">Reference proteome</keyword>
<dbReference type="SUPFAM" id="SSF51306">
    <property type="entry name" value="LexA/Signal peptidase"/>
    <property type="match status" value="1"/>
</dbReference>
<dbReference type="Gene3D" id="2.10.109.10">
    <property type="entry name" value="Umud Fragment, subunit A"/>
    <property type="match status" value="1"/>
</dbReference>
<sequence length="265" mass="29755">MRWFETILVVLTLATGIVWALDKFVWRKRRHGRDDLLADEKEPWVVETARSFFPVLAIVLLLRTFVAEPFRIPSGSMIPSLQIGDFILVNKFSYGLRLPITNTKIVPLGEPKRGDVAVFKFPGRDETDPEKGVDYVKRVIGLPGDKISYHMGVLQVNGVPVEYTTKQVLDADQGGISIPSELRIEALPGHAPHPILISRDSLLNGAMGDTDVIVPDGHYFVMGDNRDNSLDGRFWGMLPEANLRGRAMFVWMNFGNFKRIGTRVP</sequence>
<dbReference type="PANTHER" id="PTHR43390:SF1">
    <property type="entry name" value="CHLOROPLAST PROCESSING PEPTIDASE"/>
    <property type="match status" value="1"/>
</dbReference>
<dbReference type="RefSeq" id="WP_220378999.1">
    <property type="nucleotide sequence ID" value="NZ_CP080544.1"/>
</dbReference>
<gene>
    <name evidence="8" type="primary">lepB</name>
    <name evidence="8" type="ORF">H8L67_06210</name>
</gene>
<dbReference type="InterPro" id="IPR019533">
    <property type="entry name" value="Peptidase_S26"/>
</dbReference>
<dbReference type="PANTHER" id="PTHR43390">
    <property type="entry name" value="SIGNAL PEPTIDASE I"/>
    <property type="match status" value="1"/>
</dbReference>
<dbReference type="EC" id="3.4.21.89" evidence="3 6"/>
<dbReference type="InterPro" id="IPR019758">
    <property type="entry name" value="Pept_S26A_signal_pept_1_CS"/>
</dbReference>
<evidence type="ECO:0000313" key="8">
    <source>
        <dbReference type="EMBL" id="QYR52212.1"/>
    </source>
</evidence>
<evidence type="ECO:0000313" key="9">
    <source>
        <dbReference type="Proteomes" id="UP000824755"/>
    </source>
</evidence>
<comment type="subcellular location">
    <subcellularLocation>
        <location evidence="6">Membrane</location>
        <topology evidence="6">Multi-pass membrane protein</topology>
    </subcellularLocation>
</comment>
<dbReference type="EMBL" id="CP080544">
    <property type="protein sequence ID" value="QYR52212.1"/>
    <property type="molecule type" value="Genomic_DNA"/>
</dbReference>
<dbReference type="InterPro" id="IPR019757">
    <property type="entry name" value="Pept_S26A_signal_pept_1_Lys-AS"/>
</dbReference>
<feature type="domain" description="Peptidase S26" evidence="7">
    <location>
        <begin position="46"/>
        <end position="252"/>
    </location>
</feature>
<dbReference type="InterPro" id="IPR036286">
    <property type="entry name" value="LexA/Signal_pep-like_sf"/>
</dbReference>
<dbReference type="Pfam" id="PF10502">
    <property type="entry name" value="Peptidase_S26"/>
    <property type="match status" value="1"/>
</dbReference>
<dbReference type="CDD" id="cd06530">
    <property type="entry name" value="S26_SPase_I"/>
    <property type="match status" value="1"/>
</dbReference>
<evidence type="ECO:0000256" key="1">
    <source>
        <dbReference type="ARBA" id="ARBA00000677"/>
    </source>
</evidence>
<comment type="catalytic activity">
    <reaction evidence="1 6">
        <text>Cleavage of hydrophobic, N-terminal signal or leader sequences from secreted and periplasmic proteins.</text>
        <dbReference type="EC" id="3.4.21.89"/>
    </reaction>
</comment>
<keyword evidence="6" id="KW-0645">Protease</keyword>
<evidence type="ECO:0000256" key="4">
    <source>
        <dbReference type="ARBA" id="ARBA00019232"/>
    </source>
</evidence>
<reference evidence="8 9" key="1">
    <citation type="submission" date="2021-08" db="EMBL/GenBank/DDBJ databases">
        <title>Lysobacter sp. strain CJ11 Genome sequencing and assembly.</title>
        <authorList>
            <person name="Kim I."/>
        </authorList>
    </citation>
    <scope>NUCLEOTIDE SEQUENCE [LARGE SCALE GENOMIC DNA]</scope>
    <source>
        <strain evidence="8 9">CJ11</strain>
    </source>
</reference>
<comment type="similarity">
    <text evidence="2 6">Belongs to the peptidase S26 family.</text>
</comment>
<dbReference type="PROSITE" id="PS00761">
    <property type="entry name" value="SPASE_I_3"/>
    <property type="match status" value="1"/>
</dbReference>
<organism evidence="8 9">
    <name type="scientific">Lysobacter soyae</name>
    <dbReference type="NCBI Taxonomy" id="2764185"/>
    <lineage>
        <taxon>Bacteria</taxon>
        <taxon>Pseudomonadati</taxon>
        <taxon>Pseudomonadota</taxon>
        <taxon>Gammaproteobacteria</taxon>
        <taxon>Lysobacterales</taxon>
        <taxon>Lysobacteraceae</taxon>
        <taxon>Lysobacter</taxon>
    </lineage>
</organism>
<proteinExistence type="inferred from homology"/>
<dbReference type="GO" id="GO:0009003">
    <property type="term" value="F:signal peptidase activity"/>
    <property type="evidence" value="ECO:0007669"/>
    <property type="project" value="UniProtKB-EC"/>
</dbReference>
<evidence type="ECO:0000256" key="6">
    <source>
        <dbReference type="RuleBase" id="RU362042"/>
    </source>
</evidence>
<dbReference type="PRINTS" id="PR00727">
    <property type="entry name" value="LEADERPTASE"/>
</dbReference>
<name>A0ABX8WKQ2_9GAMM</name>
<keyword evidence="5 6" id="KW-0378">Hydrolase</keyword>
<dbReference type="NCBIfam" id="TIGR02227">
    <property type="entry name" value="sigpep_I_bact"/>
    <property type="match status" value="1"/>
</dbReference>
<protein>
    <recommendedName>
        <fullName evidence="4 6">Signal peptidase I</fullName>
        <ecNumber evidence="3 6">3.4.21.89</ecNumber>
    </recommendedName>
</protein>